<dbReference type="Proteomes" id="UP000601435">
    <property type="component" value="Unassembled WGS sequence"/>
</dbReference>
<keyword evidence="3" id="KW-1185">Reference proteome</keyword>
<proteinExistence type="predicted"/>
<evidence type="ECO:0000259" key="1">
    <source>
        <dbReference type="Pfam" id="PF00856"/>
    </source>
</evidence>
<comment type="caution">
    <text evidence="2">The sequence shown here is derived from an EMBL/GenBank/DDBJ whole genome shotgun (WGS) entry which is preliminary data.</text>
</comment>
<dbReference type="InterPro" id="IPR050869">
    <property type="entry name" value="H3K4_H4K5_MeTrfase"/>
</dbReference>
<dbReference type="OrthoDB" id="438641at2759"/>
<gene>
    <name evidence="2" type="primary">SMYD2</name>
    <name evidence="2" type="ORF">SNEC2469_LOCUS12703</name>
</gene>
<sequence>MVAKIAHLYTGPLCHLQGWDGALPDGVTDQEWADVYSKVRFNCFESEGSCLLPVMALFNHSCAPNAAITRLGMVEACNFAMVAVSETPILPGTEIVYSYNSDYLFVPFQERRQLLMSNWSFVCRCARCIE</sequence>
<dbReference type="AlphaFoldDB" id="A0A812RUC7"/>
<dbReference type="EMBL" id="CAJNJA010020180">
    <property type="protein sequence ID" value="CAE7456262.1"/>
    <property type="molecule type" value="Genomic_DNA"/>
</dbReference>
<dbReference type="Pfam" id="PF00856">
    <property type="entry name" value="SET"/>
    <property type="match status" value="1"/>
</dbReference>
<dbReference type="GO" id="GO:0005634">
    <property type="term" value="C:nucleus"/>
    <property type="evidence" value="ECO:0007669"/>
    <property type="project" value="TreeGrafter"/>
</dbReference>
<dbReference type="InterPro" id="IPR001214">
    <property type="entry name" value="SET_dom"/>
</dbReference>
<protein>
    <submittedName>
        <fullName evidence="2">SMYD2 protein</fullName>
    </submittedName>
</protein>
<name>A0A812RUC7_9DINO</name>
<reference evidence="2" key="1">
    <citation type="submission" date="2021-02" db="EMBL/GenBank/DDBJ databases">
        <authorList>
            <person name="Dougan E. K."/>
            <person name="Rhodes N."/>
            <person name="Thang M."/>
            <person name="Chan C."/>
        </authorList>
    </citation>
    <scope>NUCLEOTIDE SEQUENCE</scope>
</reference>
<dbReference type="SUPFAM" id="SSF82199">
    <property type="entry name" value="SET domain"/>
    <property type="match status" value="1"/>
</dbReference>
<dbReference type="PANTHER" id="PTHR12197">
    <property type="entry name" value="HISTONE-LYSINE N-METHYLTRANSFERASE SMYD"/>
    <property type="match status" value="1"/>
</dbReference>
<dbReference type="Gene3D" id="2.170.270.10">
    <property type="entry name" value="SET domain"/>
    <property type="match status" value="1"/>
</dbReference>
<feature type="domain" description="SET" evidence="1">
    <location>
        <begin position="40"/>
        <end position="100"/>
    </location>
</feature>
<evidence type="ECO:0000313" key="3">
    <source>
        <dbReference type="Proteomes" id="UP000601435"/>
    </source>
</evidence>
<evidence type="ECO:0000313" key="2">
    <source>
        <dbReference type="EMBL" id="CAE7456262.1"/>
    </source>
</evidence>
<feature type="non-terminal residue" evidence="2">
    <location>
        <position position="130"/>
    </location>
</feature>
<organism evidence="2 3">
    <name type="scientific">Symbiodinium necroappetens</name>
    <dbReference type="NCBI Taxonomy" id="1628268"/>
    <lineage>
        <taxon>Eukaryota</taxon>
        <taxon>Sar</taxon>
        <taxon>Alveolata</taxon>
        <taxon>Dinophyceae</taxon>
        <taxon>Suessiales</taxon>
        <taxon>Symbiodiniaceae</taxon>
        <taxon>Symbiodinium</taxon>
    </lineage>
</organism>
<dbReference type="InterPro" id="IPR046341">
    <property type="entry name" value="SET_dom_sf"/>
</dbReference>
<accession>A0A812RUC7</accession>
<dbReference type="PANTHER" id="PTHR12197:SF251">
    <property type="entry name" value="EG:BACR7C10.4 PROTEIN"/>
    <property type="match status" value="1"/>
</dbReference>
<dbReference type="CDD" id="cd20071">
    <property type="entry name" value="SET_SMYD"/>
    <property type="match status" value="1"/>
</dbReference>